<accession>C5CEA4</accession>
<gene>
    <name evidence="4" type="ordered locus">Kole_0485</name>
</gene>
<dbReference type="SUPFAM" id="SSF51412">
    <property type="entry name" value="Inosine monophosphate dehydrogenase (IMPDH)"/>
    <property type="match status" value="1"/>
</dbReference>
<evidence type="ECO:0000256" key="3">
    <source>
        <dbReference type="ARBA" id="ARBA00023002"/>
    </source>
</evidence>
<proteinExistence type="predicted"/>
<keyword evidence="2" id="KW-0288">FMN</keyword>
<dbReference type="EMBL" id="CP001634">
    <property type="protein sequence ID" value="ACR79208.1"/>
    <property type="molecule type" value="Genomic_DNA"/>
</dbReference>
<dbReference type="Gene3D" id="3.20.20.70">
    <property type="entry name" value="Aldolase class I"/>
    <property type="match status" value="1"/>
</dbReference>
<dbReference type="PANTHER" id="PTHR32332">
    <property type="entry name" value="2-NITROPROPANE DIOXYGENASE"/>
    <property type="match status" value="1"/>
</dbReference>
<keyword evidence="3" id="KW-0560">Oxidoreductase</keyword>
<protein>
    <submittedName>
        <fullName evidence="4">2-nitropropane dioxygenase NPD</fullName>
    </submittedName>
</protein>
<dbReference type="InterPro" id="IPR004136">
    <property type="entry name" value="NMO"/>
</dbReference>
<evidence type="ECO:0000313" key="4">
    <source>
        <dbReference type="EMBL" id="ACR79208.1"/>
    </source>
</evidence>
<reference evidence="4 5" key="1">
    <citation type="submission" date="2009-06" db="EMBL/GenBank/DDBJ databases">
        <title>Complete sequence of Thermotogales bacterium TBF 19.5.1.</title>
        <authorList>
            <consortium name="US DOE Joint Genome Institute"/>
            <person name="Lucas S."/>
            <person name="Copeland A."/>
            <person name="Lapidus A."/>
            <person name="Glavina del Rio T."/>
            <person name="Tice H."/>
            <person name="Bruce D."/>
            <person name="Goodwin L."/>
            <person name="Pitluck S."/>
            <person name="Chertkov O."/>
            <person name="Brettin T."/>
            <person name="Detter J.C."/>
            <person name="Han C."/>
            <person name="Schmutz J."/>
            <person name="Larimer F."/>
            <person name="Land M."/>
            <person name="Hauser L."/>
            <person name="Kyrpides N."/>
            <person name="Ovchinnikova G."/>
            <person name="Noll K."/>
        </authorList>
    </citation>
    <scope>NUCLEOTIDE SEQUENCE [LARGE SCALE GENOMIC DNA]</scope>
    <source>
        <strain evidence="5">ATCC BAA-1733 / DSM 21960 / TBF 19.5.1</strain>
    </source>
</reference>
<dbReference type="GO" id="GO:0051213">
    <property type="term" value="F:dioxygenase activity"/>
    <property type="evidence" value="ECO:0007669"/>
    <property type="project" value="UniProtKB-KW"/>
</dbReference>
<dbReference type="OrthoDB" id="9778912at2"/>
<evidence type="ECO:0000256" key="1">
    <source>
        <dbReference type="ARBA" id="ARBA00022630"/>
    </source>
</evidence>
<keyword evidence="1" id="KW-0285">Flavoprotein</keyword>
<keyword evidence="4" id="KW-0223">Dioxygenase</keyword>
<organism evidence="4 5">
    <name type="scientific">Kosmotoga olearia (strain ATCC BAA-1733 / DSM 21960 / TBF 19.5.1)</name>
    <dbReference type="NCBI Taxonomy" id="521045"/>
    <lineage>
        <taxon>Bacteria</taxon>
        <taxon>Thermotogati</taxon>
        <taxon>Thermotogota</taxon>
        <taxon>Thermotogae</taxon>
        <taxon>Kosmotogales</taxon>
        <taxon>Kosmotogaceae</taxon>
        <taxon>Kosmotoga</taxon>
    </lineage>
</organism>
<keyword evidence="5" id="KW-1185">Reference proteome</keyword>
<evidence type="ECO:0000256" key="2">
    <source>
        <dbReference type="ARBA" id="ARBA00022643"/>
    </source>
</evidence>
<reference evidence="4 5" key="2">
    <citation type="journal article" date="2011" name="J. Bacteriol.">
        <title>Genome Sequence of Kosmotoga olearia Strain TBF 19.5.1, a Thermophilic Bacterium with a Wide Growth Temperature Range, Isolated from the Troll B Oil Platform in the North Sea.</title>
        <authorList>
            <person name="Swithers K.S."/>
            <person name="Dipippo J.L."/>
            <person name="Bruce D.C."/>
            <person name="Detter C."/>
            <person name="Tapia R."/>
            <person name="Han S."/>
            <person name="Goodwin L.A."/>
            <person name="Han J."/>
            <person name="Woyke T."/>
            <person name="Pitluck S."/>
            <person name="Pennacchio L."/>
            <person name="Nolan M."/>
            <person name="Mikhailova N."/>
            <person name="Land M.L."/>
            <person name="Nesbo C.L."/>
            <person name="Gogarten J.P."/>
            <person name="Noll K.M."/>
        </authorList>
    </citation>
    <scope>NUCLEOTIDE SEQUENCE [LARGE SCALE GENOMIC DNA]</scope>
    <source>
        <strain evidence="5">ATCC BAA-1733 / DSM 21960 / TBF 19.5.1</strain>
    </source>
</reference>
<dbReference type="KEGG" id="kol:Kole_0485"/>
<sequence length="353" mass="38312">MKVIKLNIGGLKPKIPLIQGGMAVGISLDNLASAVANEGGIGVIGTAGIGMMVGGNRRNFEQASIEGLKRIIRNAREKTNGILGVNIMVALTNYKDMVTTAIKEKIDVIISGAGLPLDLPSFLSEGSKTRLIPIVSSLRSAQLIFRRWLKRHNYIPDAFVVEGPKAGGHLGYRPEQLDDPESSLERTIPQIRDFTEEIKREYGKEVPVIAAGGIYSSDDVKRVFSLGASGIQVGTPFIATEECDADIRFKETIVNAKKEDIVIIKSPVGLPGRAVRNKFIEDVEAGKKKPFRCGFHCIKTCNVKDAPYCIAEALLNASKGNLEDGFAFIGAMGYKINKITTVKEVIRKLFKGV</sequence>
<dbReference type="CDD" id="cd04730">
    <property type="entry name" value="NPD_like"/>
    <property type="match status" value="1"/>
</dbReference>
<dbReference type="STRING" id="521045.Kole_0485"/>
<dbReference type="InterPro" id="IPR013785">
    <property type="entry name" value="Aldolase_TIM"/>
</dbReference>
<dbReference type="PANTHER" id="PTHR32332:SF18">
    <property type="entry name" value="2-NITROPROPANE DIOXYGENASE"/>
    <property type="match status" value="1"/>
</dbReference>
<evidence type="ECO:0000313" key="5">
    <source>
        <dbReference type="Proteomes" id="UP000002382"/>
    </source>
</evidence>
<dbReference type="HOGENOM" id="CLU_038732_0_1_0"/>
<name>C5CEA4_KOSOT</name>
<dbReference type="GO" id="GO:0018580">
    <property type="term" value="F:nitronate monooxygenase activity"/>
    <property type="evidence" value="ECO:0007669"/>
    <property type="project" value="InterPro"/>
</dbReference>
<dbReference type="Proteomes" id="UP000002382">
    <property type="component" value="Chromosome"/>
</dbReference>
<dbReference type="Pfam" id="PF03060">
    <property type="entry name" value="NMO"/>
    <property type="match status" value="1"/>
</dbReference>
<dbReference type="AlphaFoldDB" id="C5CEA4"/>
<dbReference type="eggNOG" id="COG2070">
    <property type="taxonomic scope" value="Bacteria"/>
</dbReference>